<keyword evidence="2" id="KW-1185">Reference proteome</keyword>
<dbReference type="AlphaFoldDB" id="A0A5E4ZC46"/>
<evidence type="ECO:0000313" key="1">
    <source>
        <dbReference type="EMBL" id="VVE58182.1"/>
    </source>
</evidence>
<protein>
    <submittedName>
        <fullName evidence="1">Uncharacterized protein</fullName>
    </submittedName>
</protein>
<dbReference type="EMBL" id="CABPSI010000008">
    <property type="protein sequence ID" value="VVE58182.1"/>
    <property type="molecule type" value="Genomic_DNA"/>
</dbReference>
<accession>A0A5E4ZC46</accession>
<sequence>MIALAIIFNVWCHFDSYRYQKAGPCRFKVITVLPTEIYESIDPFKRLHLFLNILNFRP</sequence>
<dbReference type="Proteomes" id="UP000333828">
    <property type="component" value="Unassembled WGS sequence"/>
</dbReference>
<reference evidence="1 2" key="1">
    <citation type="submission" date="2019-08" db="EMBL/GenBank/DDBJ databases">
        <authorList>
            <person name="Peeters C."/>
        </authorList>
    </citation>
    <scope>NUCLEOTIDE SEQUENCE [LARGE SCALE GENOMIC DNA]</scope>
    <source>
        <strain evidence="1 2">LMG 31115</strain>
    </source>
</reference>
<evidence type="ECO:0000313" key="2">
    <source>
        <dbReference type="Proteomes" id="UP000333828"/>
    </source>
</evidence>
<gene>
    <name evidence="1" type="ORF">PIN31115_05271</name>
</gene>
<proteinExistence type="predicted"/>
<name>A0A5E4ZC46_9BURK</name>
<organism evidence="1 2">
    <name type="scientific">Pandoraea iniqua</name>
    <dbReference type="NCBI Taxonomy" id="2508288"/>
    <lineage>
        <taxon>Bacteria</taxon>
        <taxon>Pseudomonadati</taxon>
        <taxon>Pseudomonadota</taxon>
        <taxon>Betaproteobacteria</taxon>
        <taxon>Burkholderiales</taxon>
        <taxon>Burkholderiaceae</taxon>
        <taxon>Pandoraea</taxon>
    </lineage>
</organism>